<protein>
    <submittedName>
        <fullName evidence="1">Uncharacterized protein</fullName>
    </submittedName>
</protein>
<sequence>MPSINMLLKNAIRLQVRTTPGSPSPHRENLVRKILSLASGSIRTRPRWHSG</sequence>
<evidence type="ECO:0000313" key="1">
    <source>
        <dbReference type="EMBL" id="TDZ36234.1"/>
    </source>
</evidence>
<dbReference type="EMBL" id="QAPG01000033">
    <property type="protein sequence ID" value="TDZ36234.1"/>
    <property type="molecule type" value="Genomic_DNA"/>
</dbReference>
<keyword evidence="2" id="KW-1185">Reference proteome</keyword>
<dbReference type="Proteomes" id="UP000295083">
    <property type="component" value="Unassembled WGS sequence"/>
</dbReference>
<organism evidence="1 2">
    <name type="scientific">Colletotrichum spinosum</name>
    <dbReference type="NCBI Taxonomy" id="1347390"/>
    <lineage>
        <taxon>Eukaryota</taxon>
        <taxon>Fungi</taxon>
        <taxon>Dikarya</taxon>
        <taxon>Ascomycota</taxon>
        <taxon>Pezizomycotina</taxon>
        <taxon>Sordariomycetes</taxon>
        <taxon>Hypocreomycetidae</taxon>
        <taxon>Glomerellales</taxon>
        <taxon>Glomerellaceae</taxon>
        <taxon>Colletotrichum</taxon>
        <taxon>Colletotrichum orbiculare species complex</taxon>
    </lineage>
</organism>
<accession>A0A4R8QJ76</accession>
<evidence type="ECO:0000313" key="2">
    <source>
        <dbReference type="Proteomes" id="UP000295083"/>
    </source>
</evidence>
<gene>
    <name evidence="1" type="ORF">C8035_v008080</name>
</gene>
<dbReference type="AlphaFoldDB" id="A0A4R8QJ76"/>
<comment type="caution">
    <text evidence="1">The sequence shown here is derived from an EMBL/GenBank/DDBJ whole genome shotgun (WGS) entry which is preliminary data.</text>
</comment>
<proteinExistence type="predicted"/>
<name>A0A4R8QJ76_9PEZI</name>
<reference evidence="1 2" key="1">
    <citation type="submission" date="2018-11" db="EMBL/GenBank/DDBJ databases">
        <title>Genome sequence and assembly of Colletotrichum spinosum.</title>
        <authorList>
            <person name="Gan P."/>
            <person name="Shirasu K."/>
        </authorList>
    </citation>
    <scope>NUCLEOTIDE SEQUENCE [LARGE SCALE GENOMIC DNA]</scope>
    <source>
        <strain evidence="1 2">CBS 515.97</strain>
    </source>
</reference>